<sequence>MHDFVIRNIEYFQLKFLFFLIFSHYCPSPLTHRPPRENPTTCLHSSIADEASGLPAVSIAPSAL</sequence>
<dbReference type="Proteomes" id="UP000215914">
    <property type="component" value="Chromosome 15"/>
</dbReference>
<keyword evidence="2" id="KW-1185">Reference proteome</keyword>
<proteinExistence type="predicted"/>
<accession>A0A251SBM7</accession>
<dbReference type="EMBL" id="CM007904">
    <property type="protein sequence ID" value="OTF95665.1"/>
    <property type="molecule type" value="Genomic_DNA"/>
</dbReference>
<evidence type="ECO:0000313" key="1">
    <source>
        <dbReference type="EMBL" id="OTF95665.1"/>
    </source>
</evidence>
<organism evidence="1 2">
    <name type="scientific">Helianthus annuus</name>
    <name type="common">Common sunflower</name>
    <dbReference type="NCBI Taxonomy" id="4232"/>
    <lineage>
        <taxon>Eukaryota</taxon>
        <taxon>Viridiplantae</taxon>
        <taxon>Streptophyta</taxon>
        <taxon>Embryophyta</taxon>
        <taxon>Tracheophyta</taxon>
        <taxon>Spermatophyta</taxon>
        <taxon>Magnoliopsida</taxon>
        <taxon>eudicotyledons</taxon>
        <taxon>Gunneridae</taxon>
        <taxon>Pentapetalae</taxon>
        <taxon>asterids</taxon>
        <taxon>campanulids</taxon>
        <taxon>Asterales</taxon>
        <taxon>Asteraceae</taxon>
        <taxon>Asteroideae</taxon>
        <taxon>Heliantheae alliance</taxon>
        <taxon>Heliantheae</taxon>
        <taxon>Helianthus</taxon>
    </lineage>
</organism>
<name>A0A251SBM7_HELAN</name>
<reference evidence="2" key="1">
    <citation type="journal article" date="2017" name="Nature">
        <title>The sunflower genome provides insights into oil metabolism, flowering and Asterid evolution.</title>
        <authorList>
            <person name="Badouin H."/>
            <person name="Gouzy J."/>
            <person name="Grassa C.J."/>
            <person name="Murat F."/>
            <person name="Staton S.E."/>
            <person name="Cottret L."/>
            <person name="Lelandais-Briere C."/>
            <person name="Owens G.L."/>
            <person name="Carrere S."/>
            <person name="Mayjonade B."/>
            <person name="Legrand L."/>
            <person name="Gill N."/>
            <person name="Kane N.C."/>
            <person name="Bowers J.E."/>
            <person name="Hubner S."/>
            <person name="Bellec A."/>
            <person name="Berard A."/>
            <person name="Berges H."/>
            <person name="Blanchet N."/>
            <person name="Boniface M.C."/>
            <person name="Brunel D."/>
            <person name="Catrice O."/>
            <person name="Chaidir N."/>
            <person name="Claudel C."/>
            <person name="Donnadieu C."/>
            <person name="Faraut T."/>
            <person name="Fievet G."/>
            <person name="Helmstetter N."/>
            <person name="King M."/>
            <person name="Knapp S.J."/>
            <person name="Lai Z."/>
            <person name="Le Paslier M.C."/>
            <person name="Lippi Y."/>
            <person name="Lorenzon L."/>
            <person name="Mandel J.R."/>
            <person name="Marage G."/>
            <person name="Marchand G."/>
            <person name="Marquand E."/>
            <person name="Bret-Mestries E."/>
            <person name="Morien E."/>
            <person name="Nambeesan S."/>
            <person name="Nguyen T."/>
            <person name="Pegot-Espagnet P."/>
            <person name="Pouilly N."/>
            <person name="Raftis F."/>
            <person name="Sallet E."/>
            <person name="Schiex T."/>
            <person name="Thomas J."/>
            <person name="Vandecasteele C."/>
            <person name="Vares D."/>
            <person name="Vear F."/>
            <person name="Vautrin S."/>
            <person name="Crespi M."/>
            <person name="Mangin B."/>
            <person name="Burke J.M."/>
            <person name="Salse J."/>
            <person name="Munos S."/>
            <person name="Vincourt P."/>
            <person name="Rieseberg L.H."/>
            <person name="Langlade N.B."/>
        </authorList>
    </citation>
    <scope>NUCLEOTIDE SEQUENCE [LARGE SCALE GENOMIC DNA]</scope>
    <source>
        <strain evidence="2">cv. SF193</strain>
    </source>
</reference>
<gene>
    <name evidence="1" type="ORF">HannXRQ_Chr15g0485611</name>
</gene>
<evidence type="ECO:0000313" key="2">
    <source>
        <dbReference type="Proteomes" id="UP000215914"/>
    </source>
</evidence>
<dbReference type="AlphaFoldDB" id="A0A251SBM7"/>
<protein>
    <submittedName>
        <fullName evidence="1">Uncharacterized protein</fullName>
    </submittedName>
</protein>
<dbReference type="InParanoid" id="A0A251SBM7"/>